<dbReference type="GO" id="GO:0005198">
    <property type="term" value="F:structural molecule activity"/>
    <property type="evidence" value="ECO:0007669"/>
    <property type="project" value="InterPro"/>
</dbReference>
<comment type="subcellular location">
    <subcellularLocation>
        <location evidence="1">Virion</location>
    </subcellularLocation>
</comment>
<dbReference type="CDD" id="cd00205">
    <property type="entry name" value="rhv_like"/>
    <property type="match status" value="2"/>
</dbReference>
<keyword evidence="3" id="KW-0946">Virion</keyword>
<sequence>LAVNNVNMKQMNVNSSQDTTFEQRSQEKVQAGEINESIEFRNQITTFVDDNPIITEQLIGDSPQPSGDVRSVSDARTHSIIDFLERPQFIGSFLWNTSDIENKEIFSLKLPDALMSPMIREKLSGFTSFSASTVFHIQVNAHPFQCGRLVLAAVPVPDILPLHRLNMLSFDVSNVVTLPHVQLDISKETEVLLKIPYVSPFVQYDLVTKFTPWAAFLAHVYAPLNTPSAASLQVNVFAHFEDIKLGFPTSAIVAQAGKEQLGPISGLTNTVTGVVGGVADAVKGFFPSIGKYADPLVGIGNGLTGLLSALGFSKPLTTIPPTIVVQRPSQYFNNADGVDQGLPLSLKYGNEVILKTPFAGTSSDEMALEYVLKIPNYFSRFKYSSTSLPKQVLWTSPVHPQIIRNHVTVVDAPGQPTLLAYATGFFKYWRGGLVYTFRFVKTNYHSGRVQITFHPFVGYDDVMDSDGKIVRDEYFYRVVVDLRDQTEATLVVPFTSLTPYKVCADVFNSANRPEYNYEPRDFKVYDNTTDQFFTGTLCVSALTPLVSSSAVVSSTIDVLVEVKASDDFEVAVPNTPLWLPVDSLTERPSLDGVPIAQVGFASAGTRDIRSSYVEGKFIPQDITGMSRNHELDEQPSQECIGERILSFSELIKRNSWRYVSDEKSLIYPAYAFDNPAAMYTAADKLPVWTLTPRSGFPTLLTSIGAMYAFYRGGIRLKIVPGVADQPKPLVEVALFTMQDQGYIIKANDYSTDFCSSNIYENFVTKGIAEVQTPYYSRVNTSVVSAPIFYNAGNISPLMPNVMYKITSNSSNILLGHSAADDFRFGFLLGAPLAISATALRDNFTGSSATVSLPTFSNFYLSSTSESTT</sequence>
<feature type="non-terminal residue" evidence="6">
    <location>
        <position position="1"/>
    </location>
</feature>
<dbReference type="InterPro" id="IPR014872">
    <property type="entry name" value="Dicistrovirus_capsid-polyPr_C"/>
</dbReference>
<protein>
    <submittedName>
        <fullName evidence="6">Capsid P1 polyprotein</fullName>
    </submittedName>
</protein>
<organism evidence="6">
    <name type="scientific">Triatoma virus</name>
    <dbReference type="NCBI Taxonomy" id="103442"/>
    <lineage>
        <taxon>Viruses</taxon>
        <taxon>Riboviria</taxon>
        <taxon>Orthornavirae</taxon>
        <taxon>Pisuviricota</taxon>
        <taxon>Pisoniviricetes</taxon>
        <taxon>Picornavirales</taxon>
        <taxon>Dicistroviridae</taxon>
        <taxon>Triatovirus</taxon>
        <taxon>Triatovirus triatomae</taxon>
    </lineage>
</organism>
<evidence type="ECO:0000259" key="5">
    <source>
        <dbReference type="Pfam" id="PF08762"/>
    </source>
</evidence>
<name>V5THJ5_9VIRU</name>
<dbReference type="Gene3D" id="2.60.120.20">
    <property type="match status" value="3"/>
</dbReference>
<keyword evidence="2" id="KW-0167">Capsid protein</keyword>
<dbReference type="InterPro" id="IPR033703">
    <property type="entry name" value="Rhv-like"/>
</dbReference>
<dbReference type="InterPro" id="IPR001676">
    <property type="entry name" value="Picornavirus_capsid"/>
</dbReference>
<evidence type="ECO:0000313" key="6">
    <source>
        <dbReference type="EMBL" id="AHB63948.1"/>
    </source>
</evidence>
<evidence type="ECO:0000256" key="1">
    <source>
        <dbReference type="ARBA" id="ARBA00004328"/>
    </source>
</evidence>
<feature type="domain" description="Picornavirus capsid" evidence="4">
    <location>
        <begin position="416"/>
        <end position="503"/>
    </location>
</feature>
<dbReference type="Pfam" id="PF08762">
    <property type="entry name" value="CRPV_capsid"/>
    <property type="match status" value="1"/>
</dbReference>
<feature type="domain" description="Dicistrovirus capsid-polyprotein C-terminal" evidence="5">
    <location>
        <begin position="636"/>
        <end position="837"/>
    </location>
</feature>
<evidence type="ECO:0000256" key="2">
    <source>
        <dbReference type="ARBA" id="ARBA00022561"/>
    </source>
</evidence>
<feature type="domain" description="Picornavirus capsid" evidence="4">
    <location>
        <begin position="99"/>
        <end position="204"/>
    </location>
</feature>
<evidence type="ECO:0000256" key="3">
    <source>
        <dbReference type="ARBA" id="ARBA00022844"/>
    </source>
</evidence>
<evidence type="ECO:0000259" key="4">
    <source>
        <dbReference type="Pfam" id="PF00073"/>
    </source>
</evidence>
<dbReference type="EMBL" id="KF447605">
    <property type="protein sequence ID" value="AHB63948.1"/>
    <property type="molecule type" value="Genomic_RNA"/>
</dbReference>
<dbReference type="GO" id="GO:0019028">
    <property type="term" value="C:viral capsid"/>
    <property type="evidence" value="ECO:0007669"/>
    <property type="project" value="UniProtKB-KW"/>
</dbReference>
<dbReference type="InterPro" id="IPR029053">
    <property type="entry name" value="Viral_coat"/>
</dbReference>
<reference evidence="6" key="1">
    <citation type="submission" date="2013-07" db="EMBL/GenBank/DDBJ databases">
        <title>Characterization of Triatoma virus (Dicistroviridae: Cripavirus): From the gene to structure.</title>
        <authorList>
            <person name="Querido J.F.B."/>
            <person name="Sanchez-Eugenia R."/>
            <person name="Gomez-Hernandez C."/>
            <person name="Marti G."/>
            <person name="Silva M."/>
            <person name="Guerin D.M.A."/>
        </authorList>
    </citation>
    <scope>NUCLEOTIDE SEQUENCE</scope>
    <source>
        <strain evidence="6">RPR1-BR</strain>
    </source>
</reference>
<dbReference type="SUPFAM" id="SSF88633">
    <property type="entry name" value="Positive stranded ssRNA viruses"/>
    <property type="match status" value="3"/>
</dbReference>
<accession>V5THJ5</accession>
<dbReference type="Pfam" id="PF00073">
    <property type="entry name" value="Rhv"/>
    <property type="match status" value="2"/>
</dbReference>
<proteinExistence type="predicted"/>